<evidence type="ECO:0000256" key="1">
    <source>
        <dbReference type="ARBA" id="ARBA00001954"/>
    </source>
</evidence>
<name>A0ABV9U946_9ACTN</name>
<dbReference type="InterPro" id="IPR003347">
    <property type="entry name" value="JmjC_dom"/>
</dbReference>
<evidence type="ECO:0000313" key="6">
    <source>
        <dbReference type="Proteomes" id="UP001595872"/>
    </source>
</evidence>
<dbReference type="Pfam" id="PF08007">
    <property type="entry name" value="JmjC_2"/>
    <property type="match status" value="1"/>
</dbReference>
<dbReference type="RefSeq" id="WP_378263404.1">
    <property type="nucleotide sequence ID" value="NZ_JBHSIT010000014.1"/>
</dbReference>
<dbReference type="InterPro" id="IPR039994">
    <property type="entry name" value="NO66-like"/>
</dbReference>
<keyword evidence="2" id="KW-0479">Metal-binding</keyword>
<evidence type="ECO:0000256" key="2">
    <source>
        <dbReference type="ARBA" id="ARBA00022723"/>
    </source>
</evidence>
<reference evidence="6" key="1">
    <citation type="journal article" date="2019" name="Int. J. Syst. Evol. Microbiol.">
        <title>The Global Catalogue of Microorganisms (GCM) 10K type strain sequencing project: providing services to taxonomists for standard genome sequencing and annotation.</title>
        <authorList>
            <consortium name="The Broad Institute Genomics Platform"/>
            <consortium name="The Broad Institute Genome Sequencing Center for Infectious Disease"/>
            <person name="Wu L."/>
            <person name="Ma J."/>
        </authorList>
    </citation>
    <scope>NUCLEOTIDE SEQUENCE [LARGE SCALE GENOMIC DNA]</scope>
    <source>
        <strain evidence="6">KLKA75</strain>
    </source>
</reference>
<comment type="caution">
    <text evidence="5">The sequence shown here is derived from an EMBL/GenBank/DDBJ whole genome shotgun (WGS) entry which is preliminary data.</text>
</comment>
<evidence type="ECO:0000313" key="5">
    <source>
        <dbReference type="EMBL" id="MFC4912961.1"/>
    </source>
</evidence>
<dbReference type="SMART" id="SM00558">
    <property type="entry name" value="JmjC"/>
    <property type="match status" value="1"/>
</dbReference>
<protein>
    <submittedName>
        <fullName evidence="5">Cupin domain-containing protein</fullName>
        <ecNumber evidence="5">1.14.11.47</ecNumber>
    </submittedName>
</protein>
<dbReference type="PANTHER" id="PTHR13096:SF9">
    <property type="entry name" value="BIFUNCTIONAL LYSINE-SPECIFIC DEMETHYLASE AND HISTIDYL-HYDROXYLASE"/>
    <property type="match status" value="1"/>
</dbReference>
<dbReference type="Proteomes" id="UP001595872">
    <property type="component" value="Unassembled WGS sequence"/>
</dbReference>
<feature type="domain" description="JmjC" evidence="4">
    <location>
        <begin position="111"/>
        <end position="254"/>
    </location>
</feature>
<proteinExistence type="predicted"/>
<evidence type="ECO:0000256" key="3">
    <source>
        <dbReference type="ARBA" id="ARBA00023004"/>
    </source>
</evidence>
<dbReference type="Gene3D" id="2.60.120.650">
    <property type="entry name" value="Cupin"/>
    <property type="match status" value="1"/>
</dbReference>
<keyword evidence="3" id="KW-0408">Iron</keyword>
<keyword evidence="5" id="KW-0560">Oxidoreductase</keyword>
<accession>A0ABV9U946</accession>
<keyword evidence="6" id="KW-1185">Reference proteome</keyword>
<organism evidence="5 6">
    <name type="scientific">Actinomadura gamaensis</name>
    <dbReference type="NCBI Taxonomy" id="1763541"/>
    <lineage>
        <taxon>Bacteria</taxon>
        <taxon>Bacillati</taxon>
        <taxon>Actinomycetota</taxon>
        <taxon>Actinomycetes</taxon>
        <taxon>Streptosporangiales</taxon>
        <taxon>Thermomonosporaceae</taxon>
        <taxon>Actinomadura</taxon>
    </lineage>
</organism>
<evidence type="ECO:0000259" key="4">
    <source>
        <dbReference type="PROSITE" id="PS51184"/>
    </source>
</evidence>
<dbReference type="PROSITE" id="PS51184">
    <property type="entry name" value="JMJC"/>
    <property type="match status" value="1"/>
</dbReference>
<dbReference type="EMBL" id="JBHSIT010000014">
    <property type="protein sequence ID" value="MFC4912961.1"/>
    <property type="molecule type" value="Genomic_DNA"/>
</dbReference>
<comment type="cofactor">
    <cofactor evidence="1">
        <name>Fe(2+)</name>
        <dbReference type="ChEBI" id="CHEBI:29033"/>
    </cofactor>
</comment>
<dbReference type="SUPFAM" id="SSF51197">
    <property type="entry name" value="Clavaminate synthase-like"/>
    <property type="match status" value="1"/>
</dbReference>
<gene>
    <name evidence="5" type="ORF">ACFPCY_37070</name>
</gene>
<dbReference type="PANTHER" id="PTHR13096">
    <property type="entry name" value="MINA53 MYC INDUCED NUCLEAR ANTIGEN"/>
    <property type="match status" value="1"/>
</dbReference>
<dbReference type="GO" id="GO:0016491">
    <property type="term" value="F:oxidoreductase activity"/>
    <property type="evidence" value="ECO:0007669"/>
    <property type="project" value="UniProtKB-KW"/>
</dbReference>
<dbReference type="EC" id="1.14.11.47" evidence="5"/>
<sequence length="410" mass="45517">MVELLADRKEAAIVRPLSDLAHLIAPIDIPTFEREYWEKKSLLIQRNDPDYYSQLLTLQDVDRILSLSSVRSDGLRVVLDGKETPISDLVSGGEIGGTNALERLYEKYRSGSTVVLNSLQQRWEPLQRLTQALGAQVSARFAVNVYVTPAGNQGFAPHYDIHDVFIAQVHGSKRWRLHGAQEQLPLKDNPFDRSQSVRDDPDQEFDLNRGDLLYLPRGTVHSAMANDTVSVHLTIGVHPVVWATVLEEAIKEVFAAEVAFRRGLPMGFLASSAMQREVEARFAELTGLLSSRLSASEMRSAAVKRAASISHPTLSGHLLDLEKLGEITVATEVRLRRGVRFSHSRTESGVQLDFHNKTVQLPARVTDEVEFILGTTGEFFAGNDIPGNLDESGRVVLIRVLVREGLLSLV</sequence>